<dbReference type="GO" id="GO:0045116">
    <property type="term" value="P:protein neddylation"/>
    <property type="evidence" value="ECO:0007669"/>
    <property type="project" value="TreeGrafter"/>
</dbReference>
<organism evidence="1 2">
    <name type="scientific">Batrachochytrium dendrobatidis (strain JEL423)</name>
    <dbReference type="NCBI Taxonomy" id="403673"/>
    <lineage>
        <taxon>Eukaryota</taxon>
        <taxon>Fungi</taxon>
        <taxon>Fungi incertae sedis</taxon>
        <taxon>Chytridiomycota</taxon>
        <taxon>Chytridiomycota incertae sedis</taxon>
        <taxon>Chytridiomycetes</taxon>
        <taxon>Rhizophydiales</taxon>
        <taxon>Rhizophydiales incertae sedis</taxon>
        <taxon>Batrachochytrium</taxon>
    </lineage>
</organism>
<dbReference type="STRING" id="403673.A0A177WH46"/>
<dbReference type="Proteomes" id="UP000077115">
    <property type="component" value="Unassembled WGS sequence"/>
</dbReference>
<evidence type="ECO:0000313" key="2">
    <source>
        <dbReference type="Proteomes" id="UP000077115"/>
    </source>
</evidence>
<dbReference type="EMBL" id="DS022303">
    <property type="protein sequence ID" value="OAJ39393.1"/>
    <property type="molecule type" value="Genomic_DNA"/>
</dbReference>
<dbReference type="PANTHER" id="PTHR10953">
    <property type="entry name" value="UBIQUITIN-ACTIVATING ENZYME E1"/>
    <property type="match status" value="1"/>
</dbReference>
<accession>A0A177WH46</accession>
<dbReference type="AlphaFoldDB" id="A0A177WH46"/>
<dbReference type="Gene3D" id="3.40.50.720">
    <property type="entry name" value="NAD(P)-binding Rossmann-like Domain"/>
    <property type="match status" value="2"/>
</dbReference>
<proteinExistence type="predicted"/>
<dbReference type="eggNOG" id="KOG2016">
    <property type="taxonomic scope" value="Eukaryota"/>
</dbReference>
<dbReference type="GO" id="GO:0019781">
    <property type="term" value="F:NEDD8 activating enzyme activity"/>
    <property type="evidence" value="ECO:0007669"/>
    <property type="project" value="TreeGrafter"/>
</dbReference>
<sequence>MSHICLLNGSVVGAEALKNLILPSIGSFTVVDDQIVTGAHAGSNFFLDQESIGKYRSEALDPLEIISSSPEFFGNFTMVVATELSETGIHKLAKICWSLNVPLIVARSYGFFGYCRFVKPEHTVIESHAAAGSDYRLDSPFPTLVDYVNGIDIASMDSMSVSHIPCVVLVLKALLKWRSMNDGALPKTSAEKAQFRQDISAFKHPNAIDDENITEALAIAYKAFSTTTIPSDITAILDDPAATNLSKNSSDFWILVAALKRFINAEGNGQLPVSGVVPDMKADTESFVKLQQIYRSKAREDQAQLRVHLDAILTMLGRVPESICNDQVELFCKNASSLHVMRYRSIEQEYTDKYSDHFQELYGDYPGAQKETIDADVMVLETIARDFCKEYQIDDSIISPDHVHEV</sequence>
<dbReference type="SUPFAM" id="SSF69572">
    <property type="entry name" value="Activating enzymes of the ubiquitin-like proteins"/>
    <property type="match status" value="1"/>
</dbReference>
<dbReference type="GO" id="GO:0005737">
    <property type="term" value="C:cytoplasm"/>
    <property type="evidence" value="ECO:0007669"/>
    <property type="project" value="TreeGrafter"/>
</dbReference>
<dbReference type="OrthoDB" id="1708823at2759"/>
<dbReference type="InterPro" id="IPR035985">
    <property type="entry name" value="Ubiquitin-activating_enz"/>
</dbReference>
<dbReference type="PANTHER" id="PTHR10953:SF29">
    <property type="entry name" value="NEDD8-ACTIVATING ENZYME E1 REGULATORY SUBUNIT"/>
    <property type="match status" value="1"/>
</dbReference>
<reference evidence="1 2" key="1">
    <citation type="submission" date="2006-10" db="EMBL/GenBank/DDBJ databases">
        <title>The Genome Sequence of Batrachochytrium dendrobatidis JEL423.</title>
        <authorList>
            <consortium name="The Broad Institute Genome Sequencing Platform"/>
            <person name="Birren B."/>
            <person name="Lander E."/>
            <person name="Galagan J."/>
            <person name="Cuomo C."/>
            <person name="Devon K."/>
            <person name="Jaffe D."/>
            <person name="Butler J."/>
            <person name="Alvarez P."/>
            <person name="Gnerre S."/>
            <person name="Grabherr M."/>
            <person name="Kleber M."/>
            <person name="Mauceli E."/>
            <person name="Brockman W."/>
            <person name="Young S."/>
            <person name="LaButti K."/>
            <person name="Sykes S."/>
            <person name="DeCaprio D."/>
            <person name="Crawford M."/>
            <person name="Koehrsen M."/>
            <person name="Engels R."/>
            <person name="Montgomery P."/>
            <person name="Pearson M."/>
            <person name="Howarth C."/>
            <person name="Larson L."/>
            <person name="White J."/>
            <person name="O'Leary S."/>
            <person name="Kodira C."/>
            <person name="Zeng Q."/>
            <person name="Yandava C."/>
            <person name="Alvarado L."/>
            <person name="Longcore J."/>
            <person name="James T."/>
        </authorList>
    </citation>
    <scope>NUCLEOTIDE SEQUENCE [LARGE SCALE GENOMIC DNA]</scope>
    <source>
        <strain evidence="1 2">JEL423</strain>
    </source>
</reference>
<dbReference type="VEuPathDB" id="FungiDB:BDEG_23244"/>
<name>A0A177WH46_BATDL</name>
<reference evidence="1 2" key="2">
    <citation type="submission" date="2016-05" db="EMBL/GenBank/DDBJ databases">
        <title>Lineage-specific infection strategies underlie the spectrum of fungal disease in amphibians.</title>
        <authorList>
            <person name="Cuomo C.A."/>
            <person name="Farrer R.A."/>
            <person name="James T."/>
            <person name="Longcore J."/>
            <person name="Birren B."/>
        </authorList>
    </citation>
    <scope>NUCLEOTIDE SEQUENCE [LARGE SCALE GENOMIC DNA]</scope>
    <source>
        <strain evidence="1 2">JEL423</strain>
    </source>
</reference>
<evidence type="ECO:0000313" key="1">
    <source>
        <dbReference type="EMBL" id="OAJ39393.1"/>
    </source>
</evidence>
<evidence type="ECO:0008006" key="3">
    <source>
        <dbReference type="Google" id="ProtNLM"/>
    </source>
</evidence>
<gene>
    <name evidence="1" type="ORF">BDEG_23244</name>
</gene>
<dbReference type="InterPro" id="IPR045886">
    <property type="entry name" value="ThiF/MoeB/HesA"/>
</dbReference>
<protein>
    <recommendedName>
        <fullName evidence="3">THIF-type NAD/FAD binding fold domain-containing protein</fullName>
    </recommendedName>
</protein>